<evidence type="ECO:0000313" key="1">
    <source>
        <dbReference type="EMBL" id="ACM31162.1"/>
    </source>
</evidence>
<evidence type="ECO:0000313" key="2">
    <source>
        <dbReference type="Proteomes" id="UP000001600"/>
    </source>
</evidence>
<dbReference type="Pfam" id="PF08282">
    <property type="entry name" value="Hydrolase_3"/>
    <property type="match status" value="1"/>
</dbReference>
<dbReference type="KEGG" id="ara:Arad_12097"/>
<dbReference type="GO" id="GO:0000287">
    <property type="term" value="F:magnesium ion binding"/>
    <property type="evidence" value="ECO:0007669"/>
    <property type="project" value="TreeGrafter"/>
</dbReference>
<dbReference type="InterPro" id="IPR023214">
    <property type="entry name" value="HAD_sf"/>
</dbReference>
<dbReference type="GO" id="GO:0005829">
    <property type="term" value="C:cytosol"/>
    <property type="evidence" value="ECO:0007669"/>
    <property type="project" value="TreeGrafter"/>
</dbReference>
<gene>
    <name evidence="1" type="ordered locus">Arad_12097</name>
</gene>
<dbReference type="PANTHER" id="PTHR10000">
    <property type="entry name" value="PHOSPHOSERINE PHOSPHATASE"/>
    <property type="match status" value="1"/>
</dbReference>
<dbReference type="NCBIfam" id="TIGR01484">
    <property type="entry name" value="HAD-SF-IIB"/>
    <property type="match status" value="1"/>
</dbReference>
<dbReference type="AlphaFoldDB" id="B9JPU3"/>
<dbReference type="HOGENOM" id="CLU_044146_1_4_5"/>
<accession>B9JPU3</accession>
<sequence length="269" mass="29909">MGKLIVSDLDGTLLNKKRRLSPRTEDVLRTIFATEFSFIVATGCNRNDASSALNRMQFPMICNNGAAIWRPEDSKFSDVKYISSGAVQQILDVTNSINSAPCLLMIDDRSKLEYYCNARAKTDLKMCSQLDGMGVPQSDGRFDRSGVVNMRFVSESPFSLELIQEIREISGLNVVYERSIYESAVYFVEIYAEHVSKGDAISSFLRSNPHEEVICIGDGLNDLSMRSVCSTFCAPADAHKDILEIADIVIGESDRDGVAEFLEKILLDD</sequence>
<keyword evidence="1" id="KW-0378">Hydrolase</keyword>
<dbReference type="GO" id="GO:0016791">
    <property type="term" value="F:phosphatase activity"/>
    <property type="evidence" value="ECO:0007669"/>
    <property type="project" value="TreeGrafter"/>
</dbReference>
<dbReference type="PROSITE" id="PS01228">
    <property type="entry name" value="COF_1"/>
    <property type="match status" value="1"/>
</dbReference>
<dbReference type="Gene3D" id="3.30.1240.10">
    <property type="match status" value="1"/>
</dbReference>
<dbReference type="Proteomes" id="UP000001600">
    <property type="component" value="Plasmid pAtK84c"/>
</dbReference>
<name>B9JPU3_RHIR8</name>
<dbReference type="RefSeq" id="WP_012653158.1">
    <property type="nucleotide sequence ID" value="NC_011987.1"/>
</dbReference>
<dbReference type="InterPro" id="IPR036412">
    <property type="entry name" value="HAD-like_sf"/>
</dbReference>
<keyword evidence="1" id="KW-0614">Plasmid</keyword>
<dbReference type="InterPro" id="IPR006379">
    <property type="entry name" value="HAD-SF_hydro_IIB"/>
</dbReference>
<dbReference type="SUPFAM" id="SSF56784">
    <property type="entry name" value="HAD-like"/>
    <property type="match status" value="1"/>
</dbReference>
<protein>
    <submittedName>
        <fullName evidence="1">Hydrolase Cof</fullName>
    </submittedName>
</protein>
<dbReference type="PANTHER" id="PTHR10000:SF8">
    <property type="entry name" value="HAD SUPERFAMILY HYDROLASE-LIKE, TYPE 3"/>
    <property type="match status" value="1"/>
</dbReference>
<geneLocation type="plasmid" evidence="1 2">
    <name>pAtK84c</name>
</geneLocation>
<organism evidence="1 2">
    <name type="scientific">Rhizobium rhizogenes (strain K84 / ATCC BAA-868)</name>
    <name type="common">Agrobacterium radiobacter</name>
    <dbReference type="NCBI Taxonomy" id="311403"/>
    <lineage>
        <taxon>Bacteria</taxon>
        <taxon>Pseudomonadati</taxon>
        <taxon>Pseudomonadota</taxon>
        <taxon>Alphaproteobacteria</taxon>
        <taxon>Hyphomicrobiales</taxon>
        <taxon>Rhizobiaceae</taxon>
        <taxon>Rhizobium/Agrobacterium group</taxon>
        <taxon>Rhizobium</taxon>
    </lineage>
</organism>
<proteinExistence type="predicted"/>
<dbReference type="Gene3D" id="3.40.50.1000">
    <property type="entry name" value="HAD superfamily/HAD-like"/>
    <property type="match status" value="1"/>
</dbReference>
<reference evidence="1 2" key="1">
    <citation type="journal article" date="2009" name="J. Bacteriol.">
        <title>Genome sequences of three Agrobacterium biovars help elucidate the evolution of multichromosome genomes in bacteria.</title>
        <authorList>
            <person name="Slater S.C."/>
            <person name="Goldman B.S."/>
            <person name="Goodner B."/>
            <person name="Setubal J.C."/>
            <person name="Farrand S.K."/>
            <person name="Nester E.W."/>
            <person name="Burr T.J."/>
            <person name="Banta L."/>
            <person name="Dickerman A.W."/>
            <person name="Paulsen I."/>
            <person name="Otten L."/>
            <person name="Suen G."/>
            <person name="Welch R."/>
            <person name="Almeida N.F."/>
            <person name="Arnold F."/>
            <person name="Burton O.T."/>
            <person name="Du Z."/>
            <person name="Ewing A."/>
            <person name="Godsy E."/>
            <person name="Heisel S."/>
            <person name="Houmiel K.L."/>
            <person name="Jhaveri J."/>
            <person name="Lu J."/>
            <person name="Miller N.M."/>
            <person name="Norton S."/>
            <person name="Chen Q."/>
            <person name="Phoolcharoen W."/>
            <person name="Ohlin V."/>
            <person name="Ondrusek D."/>
            <person name="Pride N."/>
            <person name="Stricklin S.L."/>
            <person name="Sun J."/>
            <person name="Wheeler C."/>
            <person name="Wilson L."/>
            <person name="Zhu H."/>
            <person name="Wood D.W."/>
        </authorList>
    </citation>
    <scope>NUCLEOTIDE SEQUENCE [LARGE SCALE GENOMIC DNA]</scope>
    <source>
        <strain evidence="2">K84 / ATCC BAA-868</strain>
        <plasmid evidence="1 2">pAtK84c</plasmid>
    </source>
</reference>
<dbReference type="EMBL" id="CP000631">
    <property type="protein sequence ID" value="ACM31162.1"/>
    <property type="molecule type" value="Genomic_DNA"/>
</dbReference>